<dbReference type="PRINTS" id="PR00471">
    <property type="entry name" value="ACETATEKNASE"/>
</dbReference>
<feature type="binding site" evidence="9">
    <location>
        <position position="98"/>
    </location>
    <ligand>
        <name>substrate</name>
    </ligand>
</feature>
<keyword evidence="5 9" id="KW-0547">Nucleotide-binding</keyword>
<dbReference type="Pfam" id="PF00871">
    <property type="entry name" value="Acetate_kinase"/>
    <property type="match status" value="1"/>
</dbReference>
<evidence type="ECO:0000256" key="3">
    <source>
        <dbReference type="ARBA" id="ARBA00022679"/>
    </source>
</evidence>
<evidence type="ECO:0000256" key="7">
    <source>
        <dbReference type="ARBA" id="ARBA00022840"/>
    </source>
</evidence>
<keyword evidence="12" id="KW-1185">Reference proteome</keyword>
<evidence type="ECO:0000256" key="9">
    <source>
        <dbReference type="HAMAP-Rule" id="MF_00020"/>
    </source>
</evidence>
<dbReference type="NCBIfam" id="TIGR00016">
    <property type="entry name" value="ackA"/>
    <property type="match status" value="1"/>
</dbReference>
<dbReference type="EC" id="2.7.2.1" evidence="9"/>
<evidence type="ECO:0000256" key="1">
    <source>
        <dbReference type="ARBA" id="ARBA00008748"/>
    </source>
</evidence>
<keyword evidence="6 9" id="KW-0418">Kinase</keyword>
<dbReference type="InterPro" id="IPR043129">
    <property type="entry name" value="ATPase_NBD"/>
</dbReference>
<feature type="site" description="Transition state stabilizer" evidence="9">
    <location>
        <position position="186"/>
    </location>
</feature>
<dbReference type="Gene3D" id="3.30.420.40">
    <property type="match status" value="2"/>
</dbReference>
<dbReference type="InterPro" id="IPR023865">
    <property type="entry name" value="Aliphatic_acid_kinase_CS"/>
</dbReference>
<name>A0A4Y3TUL0_9PROT</name>
<feature type="active site" description="Proton donor/acceptor" evidence="9">
    <location>
        <position position="155"/>
    </location>
</feature>
<dbReference type="GO" id="GO:0000287">
    <property type="term" value="F:magnesium ion binding"/>
    <property type="evidence" value="ECO:0007669"/>
    <property type="project" value="UniProtKB-UniRule"/>
</dbReference>
<dbReference type="EMBL" id="BJMV01000004">
    <property type="protein sequence ID" value="GEB85199.1"/>
    <property type="molecule type" value="Genomic_DNA"/>
</dbReference>
<dbReference type="GO" id="GO:0006085">
    <property type="term" value="P:acetyl-CoA biosynthetic process"/>
    <property type="evidence" value="ECO:0007669"/>
    <property type="project" value="UniProtKB-UniRule"/>
</dbReference>
<dbReference type="RefSeq" id="WP_141375236.1">
    <property type="nucleotide sequence ID" value="NZ_BAPL01000024.1"/>
</dbReference>
<evidence type="ECO:0000256" key="10">
    <source>
        <dbReference type="RuleBase" id="RU003835"/>
    </source>
</evidence>
<feature type="binding site" evidence="9">
    <location>
        <position position="16"/>
    </location>
    <ligand>
        <name>ATP</name>
        <dbReference type="ChEBI" id="CHEBI:30616"/>
    </ligand>
</feature>
<comment type="caution">
    <text evidence="9">Lacks conserved residue(s) required for the propagation of feature annotation.</text>
</comment>
<comment type="catalytic activity">
    <reaction evidence="9">
        <text>acetate + ATP = acetyl phosphate + ADP</text>
        <dbReference type="Rhea" id="RHEA:11352"/>
        <dbReference type="ChEBI" id="CHEBI:22191"/>
        <dbReference type="ChEBI" id="CHEBI:30089"/>
        <dbReference type="ChEBI" id="CHEBI:30616"/>
        <dbReference type="ChEBI" id="CHEBI:456216"/>
        <dbReference type="EC" id="2.7.2.1"/>
    </reaction>
</comment>
<evidence type="ECO:0000256" key="4">
    <source>
        <dbReference type="ARBA" id="ARBA00022723"/>
    </source>
</evidence>
<dbReference type="AlphaFoldDB" id="A0A4Y3TUL0"/>
<proteinExistence type="inferred from homology"/>
<evidence type="ECO:0000313" key="11">
    <source>
        <dbReference type="EMBL" id="GEB85199.1"/>
    </source>
</evidence>
<evidence type="ECO:0000256" key="5">
    <source>
        <dbReference type="ARBA" id="ARBA00022741"/>
    </source>
</evidence>
<comment type="cofactor">
    <cofactor evidence="9">
        <name>Mg(2+)</name>
        <dbReference type="ChEBI" id="CHEBI:18420"/>
    </cofactor>
    <cofactor evidence="9">
        <name>Mn(2+)</name>
        <dbReference type="ChEBI" id="CHEBI:29035"/>
    </cofactor>
    <text evidence="9">Mg(2+). Can also accept Mn(2+).</text>
</comment>
<comment type="caution">
    <text evidence="11">The sequence shown here is derived from an EMBL/GenBank/DDBJ whole genome shotgun (WGS) entry which is preliminary data.</text>
</comment>
<dbReference type="GO" id="GO:0006083">
    <property type="term" value="P:acetate metabolic process"/>
    <property type="evidence" value="ECO:0007669"/>
    <property type="project" value="TreeGrafter"/>
</dbReference>
<feature type="binding site" evidence="9">
    <location>
        <begin position="288"/>
        <end position="290"/>
    </location>
    <ligand>
        <name>ATP</name>
        <dbReference type="ChEBI" id="CHEBI:30616"/>
    </ligand>
</feature>
<evidence type="ECO:0000256" key="6">
    <source>
        <dbReference type="ARBA" id="ARBA00022777"/>
    </source>
</evidence>
<comment type="subunit">
    <text evidence="9">Homodimer.</text>
</comment>
<keyword evidence="2 9" id="KW-0963">Cytoplasm</keyword>
<keyword evidence="3 9" id="KW-0808">Transferase</keyword>
<keyword evidence="4 9" id="KW-0479">Metal-binding</keyword>
<dbReference type="InterPro" id="IPR004372">
    <property type="entry name" value="Ac/propionate_kinase"/>
</dbReference>
<evidence type="ECO:0000256" key="8">
    <source>
        <dbReference type="ARBA" id="ARBA00022842"/>
    </source>
</evidence>
<feature type="binding site" evidence="9">
    <location>
        <position position="392"/>
    </location>
    <ligand>
        <name>Mg(2+)</name>
        <dbReference type="ChEBI" id="CHEBI:18420"/>
    </ligand>
</feature>
<dbReference type="UniPathway" id="UPA00340">
    <property type="reaction ID" value="UER00458"/>
</dbReference>
<comment type="pathway">
    <text evidence="9">Metabolic intermediate biosynthesis; acetyl-CoA biosynthesis; acetyl-CoA from acetate: step 1/2.</text>
</comment>
<comment type="subcellular location">
    <subcellularLocation>
        <location evidence="9">Cytoplasm</location>
    </subcellularLocation>
</comment>
<feature type="site" description="Transition state stabilizer" evidence="9">
    <location>
        <position position="246"/>
    </location>
</feature>
<dbReference type="GO" id="GO:0005524">
    <property type="term" value="F:ATP binding"/>
    <property type="evidence" value="ECO:0007669"/>
    <property type="project" value="UniProtKB-KW"/>
</dbReference>
<keyword evidence="8 9" id="KW-0460">Magnesium</keyword>
<protein>
    <recommendedName>
        <fullName evidence="9">Acetate kinase</fullName>
        <ecNumber evidence="9">2.7.2.1</ecNumber>
    </recommendedName>
    <alternativeName>
        <fullName evidence="9">Acetokinase</fullName>
    </alternativeName>
</protein>
<dbReference type="GO" id="GO:0008776">
    <property type="term" value="F:acetate kinase activity"/>
    <property type="evidence" value="ECO:0007669"/>
    <property type="project" value="UniProtKB-UniRule"/>
</dbReference>
<dbReference type="PIRSF" id="PIRSF000722">
    <property type="entry name" value="Acetate_prop_kin"/>
    <property type="match status" value="1"/>
</dbReference>
<dbReference type="HAMAP" id="MF_00020">
    <property type="entry name" value="Acetate_kinase"/>
    <property type="match status" value="1"/>
</dbReference>
<gene>
    <name evidence="9 11" type="primary">ackA</name>
    <name evidence="11" type="ORF">APE01nite_09960</name>
</gene>
<comment type="function">
    <text evidence="9">Catalyzes the formation of acetyl phosphate from acetate and ATP. Can also catalyze the reverse reaction.</text>
</comment>
<dbReference type="SUPFAM" id="SSF53067">
    <property type="entry name" value="Actin-like ATPase domain"/>
    <property type="match status" value="2"/>
</dbReference>
<evidence type="ECO:0000256" key="2">
    <source>
        <dbReference type="ARBA" id="ARBA00022490"/>
    </source>
</evidence>
<dbReference type="PROSITE" id="PS01076">
    <property type="entry name" value="ACETATE_KINASE_2"/>
    <property type="match status" value="1"/>
</dbReference>
<dbReference type="PANTHER" id="PTHR21060">
    <property type="entry name" value="ACETATE KINASE"/>
    <property type="match status" value="1"/>
</dbReference>
<dbReference type="Proteomes" id="UP000317730">
    <property type="component" value="Unassembled WGS sequence"/>
</dbReference>
<dbReference type="InterPro" id="IPR000890">
    <property type="entry name" value="Aliphatic_acid_kin_short-chain"/>
</dbReference>
<dbReference type="GO" id="GO:0005829">
    <property type="term" value="C:cytosol"/>
    <property type="evidence" value="ECO:0007669"/>
    <property type="project" value="TreeGrafter"/>
</dbReference>
<keyword evidence="7 9" id="KW-0067">ATP-binding</keyword>
<comment type="similarity">
    <text evidence="1 9 10">Belongs to the acetokinase family.</text>
</comment>
<evidence type="ECO:0000313" key="12">
    <source>
        <dbReference type="Proteomes" id="UP000317730"/>
    </source>
</evidence>
<accession>A0A4Y3TUL0</accession>
<feature type="binding site" evidence="9">
    <location>
        <position position="9"/>
    </location>
    <ligand>
        <name>Mg(2+)</name>
        <dbReference type="ChEBI" id="CHEBI:18420"/>
    </ligand>
</feature>
<reference evidence="11 12" key="1">
    <citation type="submission" date="2019-06" db="EMBL/GenBank/DDBJ databases">
        <title>Whole genome shotgun sequence of Acetobacter peroxydans NBRC 13755.</title>
        <authorList>
            <person name="Hosoyama A."/>
            <person name="Uohara A."/>
            <person name="Ohji S."/>
            <person name="Ichikawa N."/>
        </authorList>
    </citation>
    <scope>NUCLEOTIDE SEQUENCE [LARGE SCALE GENOMIC DNA]</scope>
    <source>
        <strain evidence="11 12">NBRC 13755</strain>
    </source>
</reference>
<dbReference type="OrthoDB" id="9802453at2"/>
<dbReference type="PANTHER" id="PTHR21060:SF21">
    <property type="entry name" value="ACETATE KINASE"/>
    <property type="match status" value="1"/>
</dbReference>
<organism evidence="11 12">
    <name type="scientific">Acetobacter peroxydans</name>
    <dbReference type="NCBI Taxonomy" id="104098"/>
    <lineage>
        <taxon>Bacteria</taxon>
        <taxon>Pseudomonadati</taxon>
        <taxon>Pseudomonadota</taxon>
        <taxon>Alphaproteobacteria</taxon>
        <taxon>Acetobacterales</taxon>
        <taxon>Acetobacteraceae</taxon>
        <taxon>Acetobacter</taxon>
    </lineage>
</organism>
<sequence>MAGVILVFNVGSSSVKFTVFDVTPQNVADGTTGGVPDRLVHGEIENHADGFSFYVNDSTGARCVDERIVTADPHPLDHLLNWLSSHAQGRTLLGVGHRIVHGGPDFSAPVRLTPAVLDQLEALTPFAPLHQPVTLAPARAIAGYRPDLLQIACFDTAFHQTIPEMARLLPLPRRYAQKGVRRYGFHGLSYTWIAQRLKVCDPALYAGRTIIAHLGSGASLCALKSGKSLETTMGFTALDGLMMSTRSGMIDPGALLYMIREEGAGWSELVDTLYRQSGLLGVSGISSDMRVLREQLVDEKDPAIVKAISQALELFEYRLIEEIGALAAVMEGLDGLVFTAGIGERESALRANVCAKLGWLGVKMDAEANARHASVISTADSTVTVRVEPTDEEAVIMDNVLSFITRDQERVASSC</sequence>
<feature type="binding site" evidence="9">
    <location>
        <begin position="213"/>
        <end position="217"/>
    </location>
    <ligand>
        <name>ATP</name>
        <dbReference type="ChEBI" id="CHEBI:30616"/>
    </ligand>
</feature>